<accession>A0AAN7PDE0</accession>
<feature type="repeat" description="Solcar" evidence="10">
    <location>
        <begin position="243"/>
        <end position="339"/>
    </location>
</feature>
<evidence type="ECO:0000313" key="13">
    <source>
        <dbReference type="EMBL" id="KAK4882894.1"/>
    </source>
</evidence>
<evidence type="ECO:0000256" key="10">
    <source>
        <dbReference type="PROSITE-ProRule" id="PRU00282"/>
    </source>
</evidence>
<name>A0AAN7PDE0_9COLE</name>
<gene>
    <name evidence="13" type="ORF">RN001_006213</name>
</gene>
<keyword evidence="9 10" id="KW-0472">Membrane</keyword>
<evidence type="ECO:0000256" key="4">
    <source>
        <dbReference type="ARBA" id="ARBA00022692"/>
    </source>
</evidence>
<evidence type="ECO:0000256" key="12">
    <source>
        <dbReference type="SAM" id="Phobius"/>
    </source>
</evidence>
<dbReference type="GO" id="GO:0005743">
    <property type="term" value="C:mitochondrial inner membrane"/>
    <property type="evidence" value="ECO:0007669"/>
    <property type="project" value="UniProtKB-SubCell"/>
</dbReference>
<dbReference type="InterPro" id="IPR018108">
    <property type="entry name" value="MCP_transmembrane"/>
</dbReference>
<dbReference type="InterPro" id="IPR023395">
    <property type="entry name" value="MCP_dom_sf"/>
</dbReference>
<keyword evidence="8" id="KW-0496">Mitochondrion</keyword>
<evidence type="ECO:0000313" key="14">
    <source>
        <dbReference type="Proteomes" id="UP001353858"/>
    </source>
</evidence>
<evidence type="ECO:0000256" key="7">
    <source>
        <dbReference type="ARBA" id="ARBA00022989"/>
    </source>
</evidence>
<feature type="transmembrane region" description="Helical" evidence="12">
    <location>
        <begin position="108"/>
        <end position="128"/>
    </location>
</feature>
<keyword evidence="5" id="KW-0677">Repeat</keyword>
<evidence type="ECO:0000256" key="5">
    <source>
        <dbReference type="ARBA" id="ARBA00022737"/>
    </source>
</evidence>
<reference evidence="14" key="1">
    <citation type="submission" date="2023-01" db="EMBL/GenBank/DDBJ databases">
        <title>Key to firefly adult light organ development and bioluminescence: homeobox transcription factors regulate luciferase expression and transportation to peroxisome.</title>
        <authorList>
            <person name="Fu X."/>
        </authorList>
    </citation>
    <scope>NUCLEOTIDE SEQUENCE [LARGE SCALE GENOMIC DNA]</scope>
</reference>
<keyword evidence="6" id="KW-0999">Mitochondrion inner membrane</keyword>
<dbReference type="SUPFAM" id="SSF103506">
    <property type="entry name" value="Mitochondrial carrier"/>
    <property type="match status" value="1"/>
</dbReference>
<comment type="subcellular location">
    <subcellularLocation>
        <location evidence="1">Mitochondrion inner membrane</location>
        <topology evidence="1">Multi-pass membrane protein</topology>
    </subcellularLocation>
</comment>
<dbReference type="Pfam" id="PF00153">
    <property type="entry name" value="Mito_carr"/>
    <property type="match status" value="3"/>
</dbReference>
<proteinExistence type="inferred from homology"/>
<dbReference type="PANTHER" id="PTHR45760:SF2">
    <property type="entry name" value="FI19922P1-RELATED"/>
    <property type="match status" value="1"/>
</dbReference>
<dbReference type="GO" id="GO:1990542">
    <property type="term" value="P:mitochondrial transmembrane transport"/>
    <property type="evidence" value="ECO:0007669"/>
    <property type="project" value="InterPro"/>
</dbReference>
<evidence type="ECO:0000256" key="9">
    <source>
        <dbReference type="ARBA" id="ARBA00023136"/>
    </source>
</evidence>
<feature type="transmembrane region" description="Helical" evidence="12">
    <location>
        <begin position="245"/>
        <end position="266"/>
    </location>
</feature>
<comment type="caution">
    <text evidence="13">The sequence shown here is derived from an EMBL/GenBank/DDBJ whole genome shotgun (WGS) entry which is preliminary data.</text>
</comment>
<keyword evidence="3 11" id="KW-0813">Transport</keyword>
<evidence type="ECO:0000256" key="8">
    <source>
        <dbReference type="ARBA" id="ARBA00023128"/>
    </source>
</evidence>
<dbReference type="PROSITE" id="PS50920">
    <property type="entry name" value="SOLCAR"/>
    <property type="match status" value="3"/>
</dbReference>
<organism evidence="13 14">
    <name type="scientific">Aquatica leii</name>
    <dbReference type="NCBI Taxonomy" id="1421715"/>
    <lineage>
        <taxon>Eukaryota</taxon>
        <taxon>Metazoa</taxon>
        <taxon>Ecdysozoa</taxon>
        <taxon>Arthropoda</taxon>
        <taxon>Hexapoda</taxon>
        <taxon>Insecta</taxon>
        <taxon>Pterygota</taxon>
        <taxon>Neoptera</taxon>
        <taxon>Endopterygota</taxon>
        <taxon>Coleoptera</taxon>
        <taxon>Polyphaga</taxon>
        <taxon>Elateriformia</taxon>
        <taxon>Elateroidea</taxon>
        <taxon>Lampyridae</taxon>
        <taxon>Luciolinae</taxon>
        <taxon>Aquatica</taxon>
    </lineage>
</organism>
<evidence type="ECO:0000256" key="2">
    <source>
        <dbReference type="ARBA" id="ARBA00006375"/>
    </source>
</evidence>
<keyword evidence="14" id="KW-1185">Reference proteome</keyword>
<keyword evidence="7 12" id="KW-1133">Transmembrane helix</keyword>
<sequence>MTTKERVIDVDDSKYRTTVVQQAAASCSGALITSIFVTPLDVVKIRLQTQQKHIQKSKCFLYCNGLMDHFCPCEPGKFKNEWFQRPGHFTGTIDAFIKITRNEGVTSLWSGLSPTLVLALPATIAYFVTYEQLRLRFKDYCNRNRKEGDAFVQPFWIPLASGAIARTFSVTVVSPLELIRTKMQSTKLSYFEIGEALKLVVKKDGYMGLWRGVFPTLLRDVPFSAIYWSQYEALKKWYGPGVPSFWFSFVAGFLAGGVASILTLPFDVIKTHQQIEIGEQHLYGAGEPKSKSQSTLQMMQQLHRQHGLRSLFTGLVPRLIKVAPACAIMVSTFEHGKVVFNRLGNYTFGTQQNDSTKDKYDVTNSNLMNKSKYNINKTSKSFSEIVPTGTNKVL</sequence>
<dbReference type="AlphaFoldDB" id="A0AAN7PDE0"/>
<dbReference type="EMBL" id="JARPUR010000002">
    <property type="protein sequence ID" value="KAK4882894.1"/>
    <property type="molecule type" value="Genomic_DNA"/>
</dbReference>
<dbReference type="PANTHER" id="PTHR45760">
    <property type="entry name" value="FI19922P1-RELATED"/>
    <property type="match status" value="1"/>
</dbReference>
<evidence type="ECO:0000256" key="6">
    <source>
        <dbReference type="ARBA" id="ARBA00022792"/>
    </source>
</evidence>
<evidence type="ECO:0000256" key="1">
    <source>
        <dbReference type="ARBA" id="ARBA00004448"/>
    </source>
</evidence>
<dbReference type="PROSITE" id="PS51257">
    <property type="entry name" value="PROKAR_LIPOPROTEIN"/>
    <property type="match status" value="1"/>
</dbReference>
<comment type="similarity">
    <text evidence="2 11">Belongs to the mitochondrial carrier (TC 2.A.29) family.</text>
</comment>
<keyword evidence="4 10" id="KW-0812">Transmembrane</keyword>
<dbReference type="Proteomes" id="UP001353858">
    <property type="component" value="Unassembled WGS sequence"/>
</dbReference>
<dbReference type="Gene3D" id="1.50.40.10">
    <property type="entry name" value="Mitochondrial carrier domain"/>
    <property type="match status" value="1"/>
</dbReference>
<feature type="repeat" description="Solcar" evidence="10">
    <location>
        <begin position="17"/>
        <end position="136"/>
    </location>
</feature>
<dbReference type="InterPro" id="IPR045315">
    <property type="entry name" value="Mtm1-like"/>
</dbReference>
<evidence type="ECO:0000256" key="11">
    <source>
        <dbReference type="RuleBase" id="RU000488"/>
    </source>
</evidence>
<feature type="repeat" description="Solcar" evidence="10">
    <location>
        <begin position="153"/>
        <end position="237"/>
    </location>
</feature>
<evidence type="ECO:0008006" key="15">
    <source>
        <dbReference type="Google" id="ProtNLM"/>
    </source>
</evidence>
<protein>
    <recommendedName>
        <fullName evidence="15">Solute carrier family 25 member 40</fullName>
    </recommendedName>
</protein>
<evidence type="ECO:0000256" key="3">
    <source>
        <dbReference type="ARBA" id="ARBA00022448"/>
    </source>
</evidence>